<comment type="pathway">
    <text evidence="2">Carbohydrate degradation; glycolysis; pyruvate from D-glyceraldehyde 3-phosphate: step 5/5.</text>
</comment>
<evidence type="ECO:0000256" key="2">
    <source>
        <dbReference type="ARBA" id="ARBA00004997"/>
    </source>
</evidence>
<dbReference type="InterPro" id="IPR015806">
    <property type="entry name" value="Pyrv_Knase_insert_dom_sf"/>
</dbReference>
<dbReference type="GO" id="GO:0016301">
    <property type="term" value="F:kinase activity"/>
    <property type="evidence" value="ECO:0007669"/>
    <property type="project" value="UniProtKB-KW"/>
</dbReference>
<evidence type="ECO:0000256" key="7">
    <source>
        <dbReference type="ARBA" id="ARBA00022741"/>
    </source>
</evidence>
<dbReference type="InterPro" id="IPR015793">
    <property type="entry name" value="Pyrv_Knase_brl"/>
</dbReference>
<dbReference type="Pfam" id="PF00224">
    <property type="entry name" value="PK"/>
    <property type="match status" value="2"/>
</dbReference>
<evidence type="ECO:0000313" key="17">
    <source>
        <dbReference type="Proteomes" id="UP000321570"/>
    </source>
</evidence>
<evidence type="ECO:0000256" key="11">
    <source>
        <dbReference type="ARBA" id="ARBA00023152"/>
    </source>
</evidence>
<dbReference type="GO" id="GO:0030955">
    <property type="term" value="F:potassium ion binding"/>
    <property type="evidence" value="ECO:0007669"/>
    <property type="project" value="InterPro"/>
</dbReference>
<evidence type="ECO:0000256" key="12">
    <source>
        <dbReference type="ARBA" id="ARBA00023317"/>
    </source>
</evidence>
<keyword evidence="10" id="KW-0460">Magnesium</keyword>
<dbReference type="Proteomes" id="UP000321570">
    <property type="component" value="Unassembled WGS sequence"/>
</dbReference>
<feature type="domain" description="Pyruvate kinase C-terminal" evidence="15">
    <location>
        <begin position="446"/>
        <end position="559"/>
    </location>
</feature>
<evidence type="ECO:0000256" key="5">
    <source>
        <dbReference type="ARBA" id="ARBA00022679"/>
    </source>
</evidence>
<evidence type="ECO:0000256" key="4">
    <source>
        <dbReference type="ARBA" id="ARBA00012142"/>
    </source>
</evidence>
<protein>
    <recommendedName>
        <fullName evidence="4">pyruvate kinase</fullName>
        <ecNumber evidence="4">2.7.1.40</ecNumber>
    </recommendedName>
</protein>
<dbReference type="InterPro" id="IPR001697">
    <property type="entry name" value="Pyr_Knase"/>
</dbReference>
<keyword evidence="7" id="KW-0547">Nucleotide-binding</keyword>
<feature type="domain" description="Pyruvate kinase barrel" evidence="14">
    <location>
        <begin position="46"/>
        <end position="125"/>
    </location>
</feature>
<keyword evidence="5" id="KW-0808">Transferase</keyword>
<dbReference type="SUPFAM" id="SSF52935">
    <property type="entry name" value="PK C-terminal domain-like"/>
    <property type="match status" value="1"/>
</dbReference>
<evidence type="ECO:0000256" key="10">
    <source>
        <dbReference type="ARBA" id="ARBA00022842"/>
    </source>
</evidence>
<evidence type="ECO:0000256" key="8">
    <source>
        <dbReference type="ARBA" id="ARBA00022777"/>
    </source>
</evidence>
<keyword evidence="9" id="KW-0067">ATP-binding</keyword>
<dbReference type="UniPathway" id="UPA00109">
    <property type="reaction ID" value="UER00188"/>
</dbReference>
<comment type="cofactor">
    <cofactor evidence="1">
        <name>K(+)</name>
        <dbReference type="ChEBI" id="CHEBI:29103"/>
    </cofactor>
</comment>
<keyword evidence="12" id="KW-0670">Pyruvate</keyword>
<sequence length="624" mass="68676">MPTLIPLVTASNQNKDVCAGRFMSKSSSHLSFMSQLDIDQVANNARRTSIGCTLGKSWSGSEDLEKMIKVGMNILVINPAILPVDTYKDVVKSIREIEEDSDYGFIVAVAVDMIGAHVRTGSFSKVGLVINCLLRFFQIDLFFIIINIALLFFKGLSHEVNLEEGTRVTLTLDENYRNNCTKDMIFIDTESFPKLIHCLRKGDRIFLDEGQISLYIRDIGFDCINCIVEEGGLLGSFKRVCPPKNRLNQETVQASFMTELKFASDIKADFVLVNLIENAAMIQEARMHLPKNTKVFAKLENQESIKNLREIIEASDGVVICRSSLAMYYNPEKIFKLQKHIIGHCNVAEKPVFLTGQLIESMTSKPMPTRAEASDIANAVLDGADGLILTIETSWGSFPSETVDVVDNICREAERAIWYDISRSELNDMRIMRGLVNNSIKNVTGASAVEAAGSCGASAIFIVTSTGLSAMSLAMSRPPCIVIGIMADINVARYCLAFRGLHPYLFTGEKAAEWSEDIDNRINAGIEYARKTGLVKTGDRIVVVTGSVATSGSTNTIHIFTLEDDRGKLRIVGSPNESASTDKPGEGPQDNLPPTEPSRRHKYSVMLVRSHSAFGSVTDILSPV</sequence>
<dbReference type="Gene3D" id="2.40.33.10">
    <property type="entry name" value="PK beta-barrel domain-like"/>
    <property type="match status" value="1"/>
</dbReference>
<evidence type="ECO:0000256" key="1">
    <source>
        <dbReference type="ARBA" id="ARBA00001958"/>
    </source>
</evidence>
<evidence type="ECO:0000256" key="6">
    <source>
        <dbReference type="ARBA" id="ARBA00022723"/>
    </source>
</evidence>
<dbReference type="GO" id="GO:0000287">
    <property type="term" value="F:magnesium ion binding"/>
    <property type="evidence" value="ECO:0007669"/>
    <property type="project" value="InterPro"/>
</dbReference>
<feature type="region of interest" description="Disordered" evidence="13">
    <location>
        <begin position="572"/>
        <end position="599"/>
    </location>
</feature>
<evidence type="ECO:0000259" key="15">
    <source>
        <dbReference type="Pfam" id="PF02887"/>
    </source>
</evidence>
<evidence type="ECO:0000256" key="13">
    <source>
        <dbReference type="SAM" id="MobiDB-lite"/>
    </source>
</evidence>
<keyword evidence="8" id="KW-0418">Kinase</keyword>
<dbReference type="Pfam" id="PF02887">
    <property type="entry name" value="PK_C"/>
    <property type="match status" value="1"/>
</dbReference>
<keyword evidence="11" id="KW-0324">Glycolysis</keyword>
<evidence type="ECO:0000259" key="14">
    <source>
        <dbReference type="Pfam" id="PF00224"/>
    </source>
</evidence>
<dbReference type="InterPro" id="IPR036918">
    <property type="entry name" value="Pyrv_Knase_C_sf"/>
</dbReference>
<evidence type="ECO:0000256" key="9">
    <source>
        <dbReference type="ARBA" id="ARBA00022840"/>
    </source>
</evidence>
<keyword evidence="6" id="KW-0479">Metal-binding</keyword>
<evidence type="ECO:0000313" key="16">
    <source>
        <dbReference type="EMBL" id="VUZ40741.1"/>
    </source>
</evidence>
<dbReference type="GO" id="GO:0005524">
    <property type="term" value="F:ATP binding"/>
    <property type="evidence" value="ECO:0007669"/>
    <property type="project" value="UniProtKB-KW"/>
</dbReference>
<dbReference type="EMBL" id="CABIJS010000044">
    <property type="protein sequence ID" value="VUZ40741.1"/>
    <property type="molecule type" value="Genomic_DNA"/>
</dbReference>
<dbReference type="PANTHER" id="PTHR11817">
    <property type="entry name" value="PYRUVATE KINASE"/>
    <property type="match status" value="1"/>
</dbReference>
<dbReference type="InterPro" id="IPR015813">
    <property type="entry name" value="Pyrv/PenolPyrv_kinase-like_dom"/>
</dbReference>
<dbReference type="InterPro" id="IPR011037">
    <property type="entry name" value="Pyrv_Knase-like_insert_dom_sf"/>
</dbReference>
<feature type="domain" description="Pyruvate kinase barrel" evidence="14">
    <location>
        <begin position="153"/>
        <end position="403"/>
    </location>
</feature>
<keyword evidence="17" id="KW-1185">Reference proteome</keyword>
<comment type="similarity">
    <text evidence="3">Belongs to the pyruvate kinase family.</text>
</comment>
<dbReference type="Gene3D" id="3.20.20.60">
    <property type="entry name" value="Phosphoenolpyruvate-binding domains"/>
    <property type="match status" value="2"/>
</dbReference>
<accession>A0A564Y0E2</accession>
<gene>
    <name evidence="16" type="ORF">WMSIL1_LOCUS1743</name>
</gene>
<evidence type="ECO:0000256" key="3">
    <source>
        <dbReference type="ARBA" id="ARBA00008663"/>
    </source>
</evidence>
<organism evidence="16 17">
    <name type="scientific">Hymenolepis diminuta</name>
    <name type="common">Rat tapeworm</name>
    <dbReference type="NCBI Taxonomy" id="6216"/>
    <lineage>
        <taxon>Eukaryota</taxon>
        <taxon>Metazoa</taxon>
        <taxon>Spiralia</taxon>
        <taxon>Lophotrochozoa</taxon>
        <taxon>Platyhelminthes</taxon>
        <taxon>Cestoda</taxon>
        <taxon>Eucestoda</taxon>
        <taxon>Cyclophyllidea</taxon>
        <taxon>Hymenolepididae</taxon>
        <taxon>Hymenolepis</taxon>
    </lineage>
</organism>
<dbReference type="SUPFAM" id="SSF51621">
    <property type="entry name" value="Phosphoenolpyruvate/pyruvate domain"/>
    <property type="match status" value="1"/>
</dbReference>
<reference evidence="16 17" key="1">
    <citation type="submission" date="2019-07" db="EMBL/GenBank/DDBJ databases">
        <authorList>
            <person name="Jastrzebski P J."/>
            <person name="Paukszto L."/>
            <person name="Jastrzebski P J."/>
        </authorList>
    </citation>
    <scope>NUCLEOTIDE SEQUENCE [LARGE SCALE GENOMIC DNA]</scope>
    <source>
        <strain evidence="16 17">WMS-il1</strain>
    </source>
</reference>
<dbReference type="AlphaFoldDB" id="A0A564Y0E2"/>
<dbReference type="GO" id="GO:0004743">
    <property type="term" value="F:pyruvate kinase activity"/>
    <property type="evidence" value="ECO:0007669"/>
    <property type="project" value="UniProtKB-EC"/>
</dbReference>
<proteinExistence type="inferred from homology"/>
<name>A0A564Y0E2_HYMDI</name>
<dbReference type="SUPFAM" id="SSF50800">
    <property type="entry name" value="PK beta-barrel domain-like"/>
    <property type="match status" value="1"/>
</dbReference>
<dbReference type="InterPro" id="IPR015795">
    <property type="entry name" value="Pyrv_Knase_C"/>
</dbReference>
<dbReference type="InterPro" id="IPR040442">
    <property type="entry name" value="Pyrv_kinase-like_dom_sf"/>
</dbReference>
<dbReference type="EC" id="2.7.1.40" evidence="4"/>
<dbReference type="Gene3D" id="3.40.1380.20">
    <property type="entry name" value="Pyruvate kinase, C-terminal domain"/>
    <property type="match status" value="1"/>
</dbReference>